<organism evidence="8">
    <name type="scientific">Clostridioides difficile</name>
    <name type="common">Peptoclostridium difficile</name>
    <dbReference type="NCBI Taxonomy" id="1496"/>
    <lineage>
        <taxon>Bacteria</taxon>
        <taxon>Bacillati</taxon>
        <taxon>Bacillota</taxon>
        <taxon>Clostridia</taxon>
        <taxon>Peptostreptococcales</taxon>
        <taxon>Peptostreptococcaceae</taxon>
        <taxon>Clostridioides</taxon>
    </lineage>
</organism>
<evidence type="ECO:0000313" key="9">
    <source>
        <dbReference type="EMBL" id="CDT67557.1"/>
    </source>
</evidence>
<dbReference type="Pfam" id="PF03170">
    <property type="entry name" value="BcsB"/>
    <property type="match status" value="1"/>
</dbReference>
<sequence>MKKFIISIISLVLFFSNISLIYKVNADETKVKNYKFERDITIDGVIGSNSTFFEVNKNWDIEEVLLHLNFSKSQILNGDVSSLTVLINNVPIKSIKLNAKTNYKNTLEVLVPKDYIIQGYNEIKIKTYKTISDKICQDDSNTGNWMVIHKESYISIRYKQKKVENSINEYPYPYAEIENNHKLDTTIVVPDNMTRGQTTAVFNLASAFGKITKNDVLKLDVKLYSEMKNWSDDNIIYIGKPENTAEEILDILSIKEQTLLSSNCIIKQVDSPYNKNKKMMVVIGSNEDDLIKASNLLIENRLSNQVLSSSVLVNKETNIKINREQKLNLGHLTLKDLGYSDFLLEGAFNQQALFDVKIPTGKVLDDGSKIILNLRYSDNLDFEKSLVTVSINDVIVGSKKLDRSHSNNDKLELKIPKDIDNKNYYQVKLTFNLSIKNSNCVTRESNNPWAYVSNNSYLALSTKENETLSFENYPYPFVRDDEFNDLTVIMPDYSGSQAMTWMFRLGVTLGANINSHNGNINVIRGKEFSDKYKDTNIVVFGVPHNNSVIKMLNNNLNIKFDKNYSNFISNDKISFIDDYGKNISTIQLIKSPYNNQKNIMVISSMNEKNLYLGMDYLLNKSKVNDLKGDTLIIDEYGEAEDLAYNLKSKKEVKDSSWNMSINKTTKVFLMISFITIIVVMILSMLYIKKYKRR</sequence>
<evidence type="ECO:0000256" key="3">
    <source>
        <dbReference type="ARBA" id="ARBA00022692"/>
    </source>
</evidence>
<dbReference type="InterPro" id="IPR018513">
    <property type="entry name" value="Cell_synthase_bac"/>
</dbReference>
<dbReference type="EMBL" id="LK933327">
    <property type="protein sequence ID" value="CDT67557.1"/>
    <property type="molecule type" value="Genomic_DNA"/>
</dbReference>
<evidence type="ECO:0000256" key="4">
    <source>
        <dbReference type="ARBA" id="ARBA00022989"/>
    </source>
</evidence>
<name>A0A069A6F1_CLODI</name>
<evidence type="ECO:0000313" key="8">
    <source>
        <dbReference type="EMBL" id="CDS84953.1"/>
    </source>
</evidence>
<proteinExistence type="predicted"/>
<keyword evidence="5 6" id="KW-0472">Membrane</keyword>
<keyword evidence="3 6" id="KW-0812">Transmembrane</keyword>
<dbReference type="PANTHER" id="PTHR39083:SF1">
    <property type="entry name" value="CYCLIC DI-GMP-BINDING PROTEIN"/>
    <property type="match status" value="1"/>
</dbReference>
<evidence type="ECO:0000313" key="7">
    <source>
        <dbReference type="EMBL" id="CDS84519.1"/>
    </source>
</evidence>
<dbReference type="GO" id="GO:0006011">
    <property type="term" value="P:UDP-alpha-D-glucose metabolic process"/>
    <property type="evidence" value="ECO:0007669"/>
    <property type="project" value="InterPro"/>
</dbReference>
<dbReference type="PANTHER" id="PTHR39083">
    <property type="entry name" value="CYCLIC DI-GMP-BINDING PROTEIN"/>
    <property type="match status" value="1"/>
</dbReference>
<dbReference type="RefSeq" id="WP_021366417.1">
    <property type="nucleotide sequence ID" value="NZ_BBYB01000162.1"/>
</dbReference>
<comment type="subcellular location">
    <subcellularLocation>
        <location evidence="1">Cell membrane</location>
        <topology evidence="1">Single-pass membrane protein</topology>
    </subcellularLocation>
</comment>
<dbReference type="GO" id="GO:0005886">
    <property type="term" value="C:plasma membrane"/>
    <property type="evidence" value="ECO:0007669"/>
    <property type="project" value="UniProtKB-SubCell"/>
</dbReference>
<keyword evidence="2" id="KW-1003">Cell membrane</keyword>
<gene>
    <name evidence="9" type="ORF">BN1095_630084</name>
    <name evidence="7" type="ORF">BN1096_340080</name>
    <name evidence="8" type="ORF">BN1097_350085</name>
</gene>
<dbReference type="EMBL" id="LK932485">
    <property type="protein sequence ID" value="CDS84519.1"/>
    <property type="molecule type" value="Genomic_DNA"/>
</dbReference>
<reference evidence="8" key="1">
    <citation type="submission" date="2014-07" db="EMBL/GenBank/DDBJ databases">
        <authorList>
            <person name="Monot Marc"/>
        </authorList>
    </citation>
    <scope>NUCLEOTIDE SEQUENCE</scope>
    <source>
        <strain evidence="9">7032989</strain>
        <strain evidence="8">7032994</strain>
    </source>
</reference>
<protein>
    <submittedName>
        <fullName evidence="8">Putative cell wall anchored protein</fullName>
    </submittedName>
</protein>
<evidence type="ECO:0000256" key="6">
    <source>
        <dbReference type="SAM" id="Phobius"/>
    </source>
</evidence>
<feature type="transmembrane region" description="Helical" evidence="6">
    <location>
        <begin position="667"/>
        <end position="687"/>
    </location>
</feature>
<evidence type="ECO:0000256" key="2">
    <source>
        <dbReference type="ARBA" id="ARBA00022475"/>
    </source>
</evidence>
<accession>A0A069A6F1</accession>
<keyword evidence="4 6" id="KW-1133">Transmembrane helix</keyword>
<evidence type="ECO:0000256" key="1">
    <source>
        <dbReference type="ARBA" id="ARBA00004162"/>
    </source>
</evidence>
<dbReference type="AlphaFoldDB" id="A0A069A6F1"/>
<evidence type="ECO:0000256" key="5">
    <source>
        <dbReference type="ARBA" id="ARBA00023136"/>
    </source>
</evidence>
<dbReference type="EMBL" id="LK932371">
    <property type="protein sequence ID" value="CDS84953.1"/>
    <property type="molecule type" value="Genomic_DNA"/>
</dbReference>
<dbReference type="Gene3D" id="2.60.120.260">
    <property type="entry name" value="Galactose-binding domain-like"/>
    <property type="match status" value="2"/>
</dbReference>